<keyword evidence="3" id="KW-1185">Reference proteome</keyword>
<proteinExistence type="predicted"/>
<sequence length="136" mass="15051">MRRKTISFDISTASAVVLGLPPNNPPNCFICQQRSVRFKTRTSNRKGNAGRPYYKCVHCRKFLAFADQRGNDPQNPPCHCALSSKRQAAGQEKGSGLHYVCRNGTCDFYAPCLDNGGNQVSVDGDLRRMLASLQII</sequence>
<organism evidence="2 3">
    <name type="scientific">Fusarium solani</name>
    <name type="common">Filamentous fungus</name>
    <dbReference type="NCBI Taxonomy" id="169388"/>
    <lineage>
        <taxon>Eukaryota</taxon>
        <taxon>Fungi</taxon>
        <taxon>Dikarya</taxon>
        <taxon>Ascomycota</taxon>
        <taxon>Pezizomycotina</taxon>
        <taxon>Sordariomycetes</taxon>
        <taxon>Hypocreomycetidae</taxon>
        <taxon>Hypocreales</taxon>
        <taxon>Nectriaceae</taxon>
        <taxon>Fusarium</taxon>
        <taxon>Fusarium solani species complex</taxon>
    </lineage>
</organism>
<evidence type="ECO:0000313" key="3">
    <source>
        <dbReference type="Proteomes" id="UP000736672"/>
    </source>
</evidence>
<dbReference type="Pfam" id="PF23549">
    <property type="entry name" value="Zn_ribbon_GRF_2"/>
    <property type="match status" value="1"/>
</dbReference>
<feature type="domain" description="GRF-like zinc ribbon" evidence="1">
    <location>
        <begin position="25"/>
        <end position="69"/>
    </location>
</feature>
<comment type="caution">
    <text evidence="2">The sequence shown here is derived from an EMBL/GenBank/DDBJ whole genome shotgun (WGS) entry which is preliminary data.</text>
</comment>
<accession>A0A9P9G4T0</accession>
<evidence type="ECO:0000259" key="1">
    <source>
        <dbReference type="Pfam" id="PF23549"/>
    </source>
</evidence>
<dbReference type="Proteomes" id="UP000736672">
    <property type="component" value="Unassembled WGS sequence"/>
</dbReference>
<dbReference type="OrthoDB" id="4469945at2759"/>
<evidence type="ECO:0000313" key="2">
    <source>
        <dbReference type="EMBL" id="KAH7232501.1"/>
    </source>
</evidence>
<dbReference type="AlphaFoldDB" id="A0A9P9G4T0"/>
<dbReference type="InterPro" id="IPR056444">
    <property type="entry name" value="Zn_ribbon_GRF_2"/>
</dbReference>
<gene>
    <name evidence="2" type="ORF">B0J15DRAFT_409228</name>
</gene>
<dbReference type="EMBL" id="JAGTJS010000029">
    <property type="protein sequence ID" value="KAH7232501.1"/>
    <property type="molecule type" value="Genomic_DNA"/>
</dbReference>
<name>A0A9P9G4T0_FUSSL</name>
<protein>
    <recommendedName>
        <fullName evidence="1">GRF-like zinc ribbon domain-containing protein</fullName>
    </recommendedName>
</protein>
<reference evidence="2" key="1">
    <citation type="journal article" date="2021" name="Nat. Commun.">
        <title>Genetic determinants of endophytism in the Arabidopsis root mycobiome.</title>
        <authorList>
            <person name="Mesny F."/>
            <person name="Miyauchi S."/>
            <person name="Thiergart T."/>
            <person name="Pickel B."/>
            <person name="Atanasova L."/>
            <person name="Karlsson M."/>
            <person name="Huettel B."/>
            <person name="Barry K.W."/>
            <person name="Haridas S."/>
            <person name="Chen C."/>
            <person name="Bauer D."/>
            <person name="Andreopoulos W."/>
            <person name="Pangilinan J."/>
            <person name="LaButti K."/>
            <person name="Riley R."/>
            <person name="Lipzen A."/>
            <person name="Clum A."/>
            <person name="Drula E."/>
            <person name="Henrissat B."/>
            <person name="Kohler A."/>
            <person name="Grigoriev I.V."/>
            <person name="Martin F.M."/>
            <person name="Hacquard S."/>
        </authorList>
    </citation>
    <scope>NUCLEOTIDE SEQUENCE</scope>
    <source>
        <strain evidence="2">FSSC 5 MPI-SDFR-AT-0091</strain>
    </source>
</reference>